<evidence type="ECO:0000313" key="1">
    <source>
        <dbReference type="EMBL" id="KII74642.1"/>
    </source>
</evidence>
<dbReference type="Proteomes" id="UP000031668">
    <property type="component" value="Unassembled WGS sequence"/>
</dbReference>
<sequence>MTPPLLCQSITAFPSVEKSNKKTCFVSRQNPTTSHCPSITRPRLNFRLPNFASSISTVRPGPPIFPPDASITASMQTYLINVIQSQMVLDDNKLLSFLILQSNVRDS</sequence>
<name>A0A0C2NKY7_THEKT</name>
<dbReference type="AlphaFoldDB" id="A0A0C2NKY7"/>
<accession>A0A0C2NKY7</accession>
<evidence type="ECO:0000313" key="2">
    <source>
        <dbReference type="Proteomes" id="UP000031668"/>
    </source>
</evidence>
<gene>
    <name evidence="1" type="ORF">RF11_00720</name>
</gene>
<protein>
    <submittedName>
        <fullName evidence="1">Uncharacterized protein</fullName>
    </submittedName>
</protein>
<proteinExistence type="predicted"/>
<organism evidence="1 2">
    <name type="scientific">Thelohanellus kitauei</name>
    <name type="common">Myxosporean</name>
    <dbReference type="NCBI Taxonomy" id="669202"/>
    <lineage>
        <taxon>Eukaryota</taxon>
        <taxon>Metazoa</taxon>
        <taxon>Cnidaria</taxon>
        <taxon>Myxozoa</taxon>
        <taxon>Myxosporea</taxon>
        <taxon>Bivalvulida</taxon>
        <taxon>Platysporina</taxon>
        <taxon>Myxobolidae</taxon>
        <taxon>Thelohanellus</taxon>
    </lineage>
</organism>
<reference evidence="1 2" key="1">
    <citation type="journal article" date="2014" name="Genome Biol. Evol.">
        <title>The genome of the myxosporean Thelohanellus kitauei shows adaptations to nutrient acquisition within its fish host.</title>
        <authorList>
            <person name="Yang Y."/>
            <person name="Xiong J."/>
            <person name="Zhou Z."/>
            <person name="Huo F."/>
            <person name="Miao W."/>
            <person name="Ran C."/>
            <person name="Liu Y."/>
            <person name="Zhang J."/>
            <person name="Feng J."/>
            <person name="Wang M."/>
            <person name="Wang M."/>
            <person name="Wang L."/>
            <person name="Yao B."/>
        </authorList>
    </citation>
    <scope>NUCLEOTIDE SEQUENCE [LARGE SCALE GENOMIC DNA]</scope>
    <source>
        <strain evidence="1">Wuqing</strain>
    </source>
</reference>
<comment type="caution">
    <text evidence="1">The sequence shown here is derived from an EMBL/GenBank/DDBJ whole genome shotgun (WGS) entry which is preliminary data.</text>
</comment>
<keyword evidence="2" id="KW-1185">Reference proteome</keyword>
<dbReference type="EMBL" id="JWZT01000332">
    <property type="protein sequence ID" value="KII74642.1"/>
    <property type="molecule type" value="Genomic_DNA"/>
</dbReference>